<dbReference type="EMBL" id="VBPA01000088">
    <property type="protein sequence ID" value="TMQ71943.1"/>
    <property type="molecule type" value="Genomic_DNA"/>
</dbReference>
<dbReference type="GO" id="GO:0006508">
    <property type="term" value="P:proteolysis"/>
    <property type="evidence" value="ECO:0007669"/>
    <property type="project" value="InterPro"/>
</dbReference>
<dbReference type="Pfam" id="PF00326">
    <property type="entry name" value="Peptidase_S9"/>
    <property type="match status" value="1"/>
</dbReference>
<dbReference type="InterPro" id="IPR050278">
    <property type="entry name" value="Serine_Prot_S9B/DPPIV"/>
</dbReference>
<name>A0A538U7T6_UNCEI</name>
<gene>
    <name evidence="3" type="ORF">E6K80_04180</name>
</gene>
<protein>
    <submittedName>
        <fullName evidence="3">S9 family peptidase</fullName>
    </submittedName>
</protein>
<dbReference type="Proteomes" id="UP000319836">
    <property type="component" value="Unassembled WGS sequence"/>
</dbReference>
<sequence>EERLLAIDPPTGRTTSLLVERDPAWLNLALRVPRWRDDGSGFLWITERRGAPQLELHDRGGRLVRALNDPSLGLRELVHVDEGRRIAWVLAGAHATERRLVRLSLDANGSKPRAMTQEPEYDSAVFPEEGNDLYVLGIHTLAGARRQEVWKTDGERQGLLRAVAEEPERLPEVELTRLGSSPGIDVALIRPHDFDARRRYPVIDHVYAGPLSQTVLSDRRQYLLDQWIADHGYVVLCIDGRGTPGRGRSWERAIRGDLATAALDDHVAALRALAKKYRELDLARVGVFGWSFGGYFSLMALMRHSEIYGAAVAGGPVVDWRDYDTHYTERYLGLPQKQAAAYDKSSVLTYAAKLARPLLIVHGTADDNVYLVHSLKLCEALNRAGKDYEFLPLVNQTHMVADPLATVRLYARLVEHFDRALKARR</sequence>
<dbReference type="SUPFAM" id="SSF53474">
    <property type="entry name" value="alpha/beta-Hydrolases"/>
    <property type="match status" value="1"/>
</dbReference>
<accession>A0A538U7T6</accession>
<evidence type="ECO:0000259" key="2">
    <source>
        <dbReference type="Pfam" id="PF00930"/>
    </source>
</evidence>
<feature type="non-terminal residue" evidence="3">
    <location>
        <position position="1"/>
    </location>
</feature>
<dbReference type="GO" id="GO:0008239">
    <property type="term" value="F:dipeptidyl-peptidase activity"/>
    <property type="evidence" value="ECO:0007669"/>
    <property type="project" value="TreeGrafter"/>
</dbReference>
<feature type="domain" description="Peptidase S9 prolyl oligopeptidase catalytic" evidence="1">
    <location>
        <begin position="226"/>
        <end position="422"/>
    </location>
</feature>
<evidence type="ECO:0000259" key="1">
    <source>
        <dbReference type="Pfam" id="PF00326"/>
    </source>
</evidence>
<dbReference type="GO" id="GO:0008236">
    <property type="term" value="F:serine-type peptidase activity"/>
    <property type="evidence" value="ECO:0007669"/>
    <property type="project" value="InterPro"/>
</dbReference>
<feature type="domain" description="Dipeptidylpeptidase IV N-terminal" evidence="2">
    <location>
        <begin position="4"/>
        <end position="130"/>
    </location>
</feature>
<dbReference type="InterPro" id="IPR001375">
    <property type="entry name" value="Peptidase_S9_cat"/>
</dbReference>
<evidence type="ECO:0000313" key="4">
    <source>
        <dbReference type="Proteomes" id="UP000319836"/>
    </source>
</evidence>
<proteinExistence type="predicted"/>
<organism evidence="3 4">
    <name type="scientific">Eiseniibacteriota bacterium</name>
    <dbReference type="NCBI Taxonomy" id="2212470"/>
    <lineage>
        <taxon>Bacteria</taxon>
        <taxon>Candidatus Eiseniibacteriota</taxon>
    </lineage>
</organism>
<dbReference type="Gene3D" id="2.140.10.30">
    <property type="entry name" value="Dipeptidylpeptidase IV, N-terminal domain"/>
    <property type="match status" value="1"/>
</dbReference>
<dbReference type="PANTHER" id="PTHR11731:SF193">
    <property type="entry name" value="DIPEPTIDYL PEPTIDASE 9"/>
    <property type="match status" value="1"/>
</dbReference>
<dbReference type="Gene3D" id="3.40.50.1820">
    <property type="entry name" value="alpha/beta hydrolase"/>
    <property type="match status" value="1"/>
</dbReference>
<dbReference type="Pfam" id="PF00930">
    <property type="entry name" value="DPPIV_N"/>
    <property type="match status" value="1"/>
</dbReference>
<dbReference type="SUPFAM" id="SSF82171">
    <property type="entry name" value="DPP6 N-terminal domain-like"/>
    <property type="match status" value="1"/>
</dbReference>
<comment type="caution">
    <text evidence="3">The sequence shown here is derived from an EMBL/GenBank/DDBJ whole genome shotgun (WGS) entry which is preliminary data.</text>
</comment>
<reference evidence="3 4" key="1">
    <citation type="journal article" date="2019" name="Nat. Microbiol.">
        <title>Mediterranean grassland soil C-N compound turnover is dependent on rainfall and depth, and is mediated by genomically divergent microorganisms.</title>
        <authorList>
            <person name="Diamond S."/>
            <person name="Andeer P.F."/>
            <person name="Li Z."/>
            <person name="Crits-Christoph A."/>
            <person name="Burstein D."/>
            <person name="Anantharaman K."/>
            <person name="Lane K.R."/>
            <person name="Thomas B.C."/>
            <person name="Pan C."/>
            <person name="Northen T.R."/>
            <person name="Banfield J.F."/>
        </authorList>
    </citation>
    <scope>NUCLEOTIDE SEQUENCE [LARGE SCALE GENOMIC DNA]</scope>
    <source>
        <strain evidence="3">WS_10</strain>
    </source>
</reference>
<dbReference type="AlphaFoldDB" id="A0A538U7T6"/>
<evidence type="ECO:0000313" key="3">
    <source>
        <dbReference type="EMBL" id="TMQ71943.1"/>
    </source>
</evidence>
<dbReference type="InterPro" id="IPR002469">
    <property type="entry name" value="Peptidase_S9B_N"/>
</dbReference>
<dbReference type="PANTHER" id="PTHR11731">
    <property type="entry name" value="PROTEASE FAMILY S9B,C DIPEPTIDYL-PEPTIDASE IV-RELATED"/>
    <property type="match status" value="1"/>
</dbReference>
<dbReference type="InterPro" id="IPR029058">
    <property type="entry name" value="AB_hydrolase_fold"/>
</dbReference>